<keyword evidence="4" id="KW-0833">Ubl conjugation pathway</keyword>
<name>A0AAX6MII0_9PEZI</name>
<dbReference type="InterPro" id="IPR057501">
    <property type="entry name" value="DeUb_enz_PH"/>
</dbReference>
<feature type="compositionally biased region" description="Polar residues" evidence="8">
    <location>
        <begin position="572"/>
        <end position="596"/>
    </location>
</feature>
<dbReference type="Gene3D" id="1.10.520.10">
    <property type="match status" value="1"/>
</dbReference>
<feature type="compositionally biased region" description="Basic residues" evidence="8">
    <location>
        <begin position="610"/>
        <end position="624"/>
    </location>
</feature>
<feature type="compositionally biased region" description="Basic and acidic residues" evidence="8">
    <location>
        <begin position="1422"/>
        <end position="1438"/>
    </location>
</feature>
<evidence type="ECO:0000256" key="4">
    <source>
        <dbReference type="ARBA" id="ARBA00022786"/>
    </source>
</evidence>
<comment type="similarity">
    <text evidence="6">Belongs to the peroxidase family.</text>
</comment>
<dbReference type="InterPro" id="IPR010255">
    <property type="entry name" value="Haem_peroxidase_sf"/>
</dbReference>
<dbReference type="InterPro" id="IPR002016">
    <property type="entry name" value="Haem_peroxidase"/>
</dbReference>
<feature type="compositionally biased region" description="Polar residues" evidence="8">
    <location>
        <begin position="1192"/>
        <end position="1201"/>
    </location>
</feature>
<dbReference type="Gene3D" id="1.10.418.20">
    <property type="match status" value="2"/>
</dbReference>
<evidence type="ECO:0000256" key="8">
    <source>
        <dbReference type="SAM" id="MobiDB-lite"/>
    </source>
</evidence>
<feature type="domain" description="Plant heme peroxidase family profile" evidence="10">
    <location>
        <begin position="114"/>
        <end position="194"/>
    </location>
</feature>
<dbReference type="InterPro" id="IPR051947">
    <property type="entry name" value="Sentrin-specific_protease"/>
</dbReference>
<dbReference type="GO" id="GO:0005634">
    <property type="term" value="C:nucleus"/>
    <property type="evidence" value="ECO:0007669"/>
    <property type="project" value="TreeGrafter"/>
</dbReference>
<dbReference type="EC" id="1.11.1.-" evidence="7"/>
<feature type="region of interest" description="Disordered" evidence="8">
    <location>
        <begin position="701"/>
        <end position="762"/>
    </location>
</feature>
<dbReference type="InterPro" id="IPR038765">
    <property type="entry name" value="Papain-like_cys_pep_sf"/>
</dbReference>
<dbReference type="GO" id="GO:0016926">
    <property type="term" value="P:protein desumoylation"/>
    <property type="evidence" value="ECO:0007669"/>
    <property type="project" value="TreeGrafter"/>
</dbReference>
<evidence type="ECO:0000313" key="12">
    <source>
        <dbReference type="Proteomes" id="UP001369815"/>
    </source>
</evidence>
<dbReference type="PANTHER" id="PTHR46896:SF3">
    <property type="entry name" value="FI06413P-RELATED"/>
    <property type="match status" value="1"/>
</dbReference>
<dbReference type="InterPro" id="IPR003653">
    <property type="entry name" value="Peptidase_C48_C"/>
</dbReference>
<evidence type="ECO:0000256" key="6">
    <source>
        <dbReference type="RuleBase" id="RU004241"/>
    </source>
</evidence>
<keyword evidence="12" id="KW-1185">Reference proteome</keyword>
<feature type="region of interest" description="Disordered" evidence="8">
    <location>
        <begin position="1166"/>
        <end position="1201"/>
    </location>
</feature>
<dbReference type="Pfam" id="PF00141">
    <property type="entry name" value="peroxidase"/>
    <property type="match status" value="1"/>
</dbReference>
<dbReference type="EMBL" id="JBANMG010000006">
    <property type="protein sequence ID" value="KAK6952227.1"/>
    <property type="molecule type" value="Genomic_DNA"/>
</dbReference>
<dbReference type="PANTHER" id="PTHR46896">
    <property type="entry name" value="SENTRIN-SPECIFIC PROTEASE"/>
    <property type="match status" value="1"/>
</dbReference>
<dbReference type="Gene3D" id="1.10.420.10">
    <property type="entry name" value="Peroxidase, domain 2"/>
    <property type="match status" value="1"/>
</dbReference>
<organism evidence="11 12">
    <name type="scientific">Daldinia eschscholtzii</name>
    <dbReference type="NCBI Taxonomy" id="292717"/>
    <lineage>
        <taxon>Eukaryota</taxon>
        <taxon>Fungi</taxon>
        <taxon>Dikarya</taxon>
        <taxon>Ascomycota</taxon>
        <taxon>Pezizomycotina</taxon>
        <taxon>Sordariomycetes</taxon>
        <taxon>Xylariomycetidae</taxon>
        <taxon>Xylariales</taxon>
        <taxon>Hypoxylaceae</taxon>
        <taxon>Daldinia</taxon>
    </lineage>
</organism>
<feature type="region of interest" description="Disordered" evidence="8">
    <location>
        <begin position="1402"/>
        <end position="1620"/>
    </location>
</feature>
<dbReference type="GO" id="GO:0070139">
    <property type="term" value="F:SUMO-specific endopeptidase activity"/>
    <property type="evidence" value="ECO:0007669"/>
    <property type="project" value="TreeGrafter"/>
</dbReference>
<feature type="compositionally biased region" description="Basic and acidic residues" evidence="8">
    <location>
        <begin position="1605"/>
        <end position="1620"/>
    </location>
</feature>
<evidence type="ECO:0000256" key="2">
    <source>
        <dbReference type="ARBA" id="ARBA00022553"/>
    </source>
</evidence>
<feature type="region of interest" description="Disordered" evidence="8">
    <location>
        <begin position="962"/>
        <end position="1014"/>
    </location>
</feature>
<feature type="compositionally biased region" description="Basic and acidic residues" evidence="8">
    <location>
        <begin position="1445"/>
        <end position="1456"/>
    </location>
</feature>
<feature type="compositionally biased region" description="Basic and acidic residues" evidence="8">
    <location>
        <begin position="1547"/>
        <end position="1557"/>
    </location>
</feature>
<comment type="caution">
    <text evidence="11">The sequence shown here is derived from an EMBL/GenBank/DDBJ whole genome shotgun (WGS) entry which is preliminary data.</text>
</comment>
<keyword evidence="5" id="KW-0378">Hydrolase</keyword>
<feature type="compositionally biased region" description="Basic and acidic residues" evidence="8">
    <location>
        <begin position="1402"/>
        <end position="1411"/>
    </location>
</feature>
<gene>
    <name evidence="11" type="ORF">Daesc_006760</name>
</gene>
<keyword evidence="2" id="KW-0597">Phosphoprotein</keyword>
<feature type="domain" description="Ubiquitin-like protease family profile" evidence="9">
    <location>
        <begin position="1037"/>
        <end position="1357"/>
    </location>
</feature>
<dbReference type="SUPFAM" id="SSF48113">
    <property type="entry name" value="Heme-dependent peroxidases"/>
    <property type="match status" value="1"/>
</dbReference>
<evidence type="ECO:0000256" key="3">
    <source>
        <dbReference type="ARBA" id="ARBA00022670"/>
    </source>
</evidence>
<evidence type="ECO:0000256" key="7">
    <source>
        <dbReference type="RuleBase" id="RU363051"/>
    </source>
</evidence>
<accession>A0AAX6MII0</accession>
<dbReference type="Pfam" id="PF25424">
    <property type="entry name" value="PH_35"/>
    <property type="match status" value="1"/>
</dbReference>
<dbReference type="GO" id="GO:0046872">
    <property type="term" value="F:metal ion binding"/>
    <property type="evidence" value="ECO:0007669"/>
    <property type="project" value="UniProtKB-UniRule"/>
</dbReference>
<dbReference type="PROSITE" id="PS50600">
    <property type="entry name" value="ULP_PROTEASE"/>
    <property type="match status" value="1"/>
</dbReference>
<evidence type="ECO:0000259" key="9">
    <source>
        <dbReference type="PROSITE" id="PS50600"/>
    </source>
</evidence>
<evidence type="ECO:0000313" key="11">
    <source>
        <dbReference type="EMBL" id="KAK6952227.1"/>
    </source>
</evidence>
<protein>
    <recommendedName>
        <fullName evidence="7">Peroxidase</fullName>
        <ecNumber evidence="7">1.11.1.-</ecNumber>
    </recommendedName>
</protein>
<reference evidence="11 12" key="1">
    <citation type="journal article" date="2024" name="Front Chem Biol">
        <title>Unveiling the potential of Daldinia eschscholtzii MFLUCC 19-0629 through bioactivity and bioinformatics studies for enhanced sustainable agriculture production.</title>
        <authorList>
            <person name="Brooks S."/>
            <person name="Weaver J.A."/>
            <person name="Klomchit A."/>
            <person name="Alharthi S.A."/>
            <person name="Onlamun T."/>
            <person name="Nurani R."/>
            <person name="Vong T.K."/>
            <person name="Alberti F."/>
            <person name="Greco C."/>
        </authorList>
    </citation>
    <scope>NUCLEOTIDE SEQUENCE [LARGE SCALE GENOMIC DNA]</scope>
    <source>
        <strain evidence="11">MFLUCC 19-0629</strain>
    </source>
</reference>
<feature type="region of interest" description="Disordered" evidence="8">
    <location>
        <begin position="548"/>
        <end position="636"/>
    </location>
</feature>
<dbReference type="GO" id="GO:0020037">
    <property type="term" value="F:heme binding"/>
    <property type="evidence" value="ECO:0007669"/>
    <property type="project" value="UniProtKB-UniRule"/>
</dbReference>
<dbReference type="GO" id="GO:0005737">
    <property type="term" value="C:cytoplasm"/>
    <property type="evidence" value="ECO:0007669"/>
    <property type="project" value="TreeGrafter"/>
</dbReference>
<proteinExistence type="inferred from homology"/>
<dbReference type="Proteomes" id="UP001369815">
    <property type="component" value="Unassembled WGS sequence"/>
</dbReference>
<dbReference type="GO" id="GO:0006508">
    <property type="term" value="P:proteolysis"/>
    <property type="evidence" value="ECO:0007669"/>
    <property type="project" value="UniProtKB-KW"/>
</dbReference>
<keyword evidence="3" id="KW-0645">Protease</keyword>
<dbReference type="Pfam" id="PF02902">
    <property type="entry name" value="Peptidase_C48"/>
    <property type="match status" value="1"/>
</dbReference>
<keyword evidence="7" id="KW-0575">Peroxidase</keyword>
<evidence type="ECO:0000259" key="10">
    <source>
        <dbReference type="PROSITE" id="PS50873"/>
    </source>
</evidence>
<feature type="compositionally biased region" description="Polar residues" evidence="8">
    <location>
        <begin position="966"/>
        <end position="978"/>
    </location>
</feature>
<feature type="compositionally biased region" description="Basic and acidic residues" evidence="8">
    <location>
        <begin position="1570"/>
        <end position="1584"/>
    </location>
</feature>
<evidence type="ECO:0000256" key="5">
    <source>
        <dbReference type="ARBA" id="ARBA00022801"/>
    </source>
</evidence>
<dbReference type="GO" id="GO:0006979">
    <property type="term" value="P:response to oxidative stress"/>
    <property type="evidence" value="ECO:0007669"/>
    <property type="project" value="InterPro"/>
</dbReference>
<evidence type="ECO:0000256" key="1">
    <source>
        <dbReference type="ARBA" id="ARBA00005234"/>
    </source>
</evidence>
<dbReference type="GO" id="GO:0004601">
    <property type="term" value="F:peroxidase activity"/>
    <property type="evidence" value="ECO:0007669"/>
    <property type="project" value="UniProtKB-KW"/>
</dbReference>
<dbReference type="Gene3D" id="3.30.310.130">
    <property type="entry name" value="Ubiquitin-related"/>
    <property type="match status" value="1"/>
</dbReference>
<comment type="similarity">
    <text evidence="1">Belongs to the peptidase C48 family.</text>
</comment>
<dbReference type="PROSITE" id="PS50873">
    <property type="entry name" value="PEROXIDASE_4"/>
    <property type="match status" value="1"/>
</dbReference>
<feature type="compositionally biased region" description="Polar residues" evidence="8">
    <location>
        <begin position="1494"/>
        <end position="1503"/>
    </location>
</feature>
<sequence length="1620" mass="178221">MVWLCVLATAEPTWPSSNDELEEIMYQVKGYRARNFGGTVIPCSNEASGRGRQNAAEWLRAAFHDMATTTHLSGIRAGGLDGSLQYELTSSDNIGPGFNTTLKFMADYYTSRSSVADLIALGVYYAVRSCGGPVVPVAGGRVDALAAGPIGVPLPQNTAFTFEQQFSRMGFSKTEMIQVTACGHSIGGVHESEFPAIVPVGSTPNGEAPLDSTVAQFDNKVVTEYVAGNTTNPLVVGPSVKATRNSDYKVFNYDGNVTVKAMAGAAEFSNVCATVLQKLIDTVPDGVVLSDPIKPYSVKPVDMQLSLNSDSSTMQLTGFIRVRITEIGTGSVSSLTLNYKDRSGGNNCGNTSCAYTTTLLGSTQGFDDQFIWFPINTAIPTSTGISSFTITLNMADGTTKMYDNNGNAYAMQDAIFIQNPQSCLLSGTLTVTAAVRNDRKSLPVDMFISYKTPTGDPNRPIPTLKNATTTMTEGTCIGSYTFYTANYTGLGELAYASKIDVVSGSGSSVLIDGFNAASELEATYRRPPSPPAPSPKRQKLEEFKAHTHAHFAPRPEHDETFVRSNSRKRSFDNQSDSQQTFISQSSAKGVQSTRSTVPEFRGLDNFTRTQPRHRPRRTTPKRHAGQPGRDVPAGTHSFGSDIEDSDGDVEIVAPGAVVTPQTHQTPGVRYSIEEVRKRFKTTSGAQKMEDIIDSAMLKENGSNSLVSSPDELAPKTQDMKEKMPAKRLAPSPSLSKKGDISRTKFTQPSGTRLHASERGPNDLNRAMKIIRSPLDIVQAVSGGQKYEADKTDDAKQCFLSLREMSHILHPVDSEGQIMREYAYLTVNLHKVQRLRALPATNCLVASIHRAIDGSISGGQKLLIKFSSSENLRAFVNWARMDKRGTEQTEILDESTSQDRLEKELENMMRTAGNRIITRGDNEPRGDDMKLIERNQANARQARATNLPRFVVRPEKLKDAMRHPFASLTNSQVTPTSDDPQSHDLRRQPRLTRSTFTCKSSSSESESPEPEGWTTQHVGWEKNWRNSLVFPPHGKGRATVDKDDIPRLDEGQFLNDNLIIFYLRYLQHTLEAQRPDLAKRIYFQNTYFYEKLKSTRTAQGINYDSVKAWTSRVDLFTKDYIIVPINEYSHWYVAIIYNAPKLVPSPDKAEGTDTHLKNTITIEEDVDDSREITRAASSASPDSAKSDAPIRSESVSSVAQNDVTNHFSRMSIESPDFPSSITKQTIALDTGGQNADIQLIGYKQEGAAEIQHSDVKGDVKPIVPSNDHLQRKKTVKGYGTGTRKHSPDQPRIITLDSLGLAHSPACSCLKQYLIAELKDKRGIEIQNPGALGMTAKDVPQQTNHCDCGLYLLGYITEFLKDPDGFVRSILSHQPIDWNLNPSELRNNIRDLIFDLQKEQQCREDLHKEEKRNKAAVSKRKARGSIDERPPKQPLKEQDTGKCAPEPSKKVDAHKEIDVAQPNLKSTTPEASLRTRPVSNSENRPIPGSFPWSPAVASTNVTASDNTERVKTPKFVSPLPESPRGSSPTRPMVVEDSEVPQVQAGNSNHIHEGAKRASLPEEPAGEAHGSCHGHDKPVDQTRKQKDVITQSPYFAGRQPGDRMASAKLREEPVRSDIIDISD</sequence>
<dbReference type="SUPFAM" id="SSF54001">
    <property type="entry name" value="Cysteine proteinases"/>
    <property type="match status" value="1"/>
</dbReference>
<keyword evidence="7" id="KW-0560">Oxidoreductase</keyword>